<organism evidence="2 3">
    <name type="scientific">Steinernema carpocapsae</name>
    <name type="common">Entomopathogenic nematode</name>
    <dbReference type="NCBI Taxonomy" id="34508"/>
    <lineage>
        <taxon>Eukaryota</taxon>
        <taxon>Metazoa</taxon>
        <taxon>Ecdysozoa</taxon>
        <taxon>Nematoda</taxon>
        <taxon>Chromadorea</taxon>
        <taxon>Rhabditida</taxon>
        <taxon>Tylenchina</taxon>
        <taxon>Panagrolaimomorpha</taxon>
        <taxon>Strongyloidoidea</taxon>
        <taxon>Steinernematidae</taxon>
        <taxon>Steinernema</taxon>
    </lineage>
</organism>
<dbReference type="EMBL" id="AZBU02000008">
    <property type="protein sequence ID" value="TKR67838.1"/>
    <property type="molecule type" value="Genomic_DNA"/>
</dbReference>
<reference evidence="2 3" key="1">
    <citation type="journal article" date="2015" name="Genome Biol.">
        <title>Comparative genomics of Steinernema reveals deeply conserved gene regulatory networks.</title>
        <authorList>
            <person name="Dillman A.R."/>
            <person name="Macchietto M."/>
            <person name="Porter C.F."/>
            <person name="Rogers A."/>
            <person name="Williams B."/>
            <person name="Antoshechkin I."/>
            <person name="Lee M.M."/>
            <person name="Goodwin Z."/>
            <person name="Lu X."/>
            <person name="Lewis E.E."/>
            <person name="Goodrich-Blair H."/>
            <person name="Stock S.P."/>
            <person name="Adams B.J."/>
            <person name="Sternberg P.W."/>
            <person name="Mortazavi A."/>
        </authorList>
    </citation>
    <scope>NUCLEOTIDE SEQUENCE [LARGE SCALE GENOMIC DNA]</scope>
    <source>
        <strain evidence="2 3">ALL</strain>
    </source>
</reference>
<reference evidence="2 3" key="2">
    <citation type="journal article" date="2019" name="G3 (Bethesda)">
        <title>Hybrid Assembly of the Genome of the Entomopathogenic Nematode Steinernema carpocapsae Identifies the X-Chromosome.</title>
        <authorList>
            <person name="Serra L."/>
            <person name="Macchietto M."/>
            <person name="Macias-Munoz A."/>
            <person name="McGill C.J."/>
            <person name="Rodriguez I.M."/>
            <person name="Rodriguez B."/>
            <person name="Murad R."/>
            <person name="Mortazavi A."/>
        </authorList>
    </citation>
    <scope>NUCLEOTIDE SEQUENCE [LARGE SCALE GENOMIC DNA]</scope>
    <source>
        <strain evidence="2 3">ALL</strain>
    </source>
</reference>
<comment type="caution">
    <text evidence="2">The sequence shown here is derived from an EMBL/GenBank/DDBJ whole genome shotgun (WGS) entry which is preliminary data.</text>
</comment>
<keyword evidence="3" id="KW-1185">Reference proteome</keyword>
<dbReference type="AlphaFoldDB" id="A0A4U5MF65"/>
<sequence length="320" mass="36244">MPCFAWHPPDSDRCPLRRDLSSFSDSFLTRRPHFHAQIQQIDCCFTFFASIMAEDDVQQSPGENDGRKIKVCLYASFVLMAVFAIAGLMREGYEQIKPKEQPSVVVEDSAPEVVFEAIRKGEKFILNFNSYANDYGRSNGKSKKALSLMTGILEERKLEKKNLKEMANSSDPVEEMQRWLRSNSEECQEECLKENGRLYVRLVGLERYDALAEFLINFIKEKIGTKDQAEEQLKNILDRFDAFVANATQIIGKDAGLFWRKRVLARTPGVTKYCLRAPLTPPPCISTIFSSIPDSPTTLPTAIPRLLQMSLILSHGSPCS</sequence>
<evidence type="ECO:0000313" key="2">
    <source>
        <dbReference type="EMBL" id="TKR67838.1"/>
    </source>
</evidence>
<gene>
    <name evidence="2" type="ORF">L596_023927</name>
</gene>
<accession>A0A4U5MF65</accession>
<keyword evidence="1" id="KW-0175">Coiled coil</keyword>
<dbReference type="Proteomes" id="UP000298663">
    <property type="component" value="Unassembled WGS sequence"/>
</dbReference>
<evidence type="ECO:0000313" key="3">
    <source>
        <dbReference type="Proteomes" id="UP000298663"/>
    </source>
</evidence>
<feature type="coiled-coil region" evidence="1">
    <location>
        <begin position="219"/>
        <end position="246"/>
    </location>
</feature>
<name>A0A4U5MF65_STECR</name>
<protein>
    <submittedName>
        <fullName evidence="2">Uncharacterized protein</fullName>
    </submittedName>
</protein>
<proteinExistence type="predicted"/>
<evidence type="ECO:0000256" key="1">
    <source>
        <dbReference type="SAM" id="Coils"/>
    </source>
</evidence>